<proteinExistence type="predicted"/>
<dbReference type="InterPro" id="IPR029062">
    <property type="entry name" value="Class_I_gatase-like"/>
</dbReference>
<keyword evidence="2" id="KW-1185">Reference proteome</keyword>
<dbReference type="InterPro" id="IPR017853">
    <property type="entry name" value="GH"/>
</dbReference>
<name>A0A4Q9DR85_9BACL</name>
<accession>A0A4Q9DR85</accession>
<protein>
    <recommendedName>
        <fullName evidence="3">Beta-galactosidase trimerisation domain-containing protein</fullName>
    </recommendedName>
</protein>
<dbReference type="Gene3D" id="3.20.20.80">
    <property type="entry name" value="Glycosidases"/>
    <property type="match status" value="1"/>
</dbReference>
<dbReference type="EMBL" id="SIRE01000008">
    <property type="protein sequence ID" value="TBL79119.1"/>
    <property type="molecule type" value="Genomic_DNA"/>
</dbReference>
<dbReference type="OrthoDB" id="9780891at2"/>
<dbReference type="Pfam" id="PF14871">
    <property type="entry name" value="GHL6"/>
    <property type="match status" value="1"/>
</dbReference>
<dbReference type="Gene3D" id="3.40.50.880">
    <property type="match status" value="1"/>
</dbReference>
<gene>
    <name evidence="1" type="ORF">EYB31_12945</name>
</gene>
<comment type="caution">
    <text evidence="1">The sequence shown here is derived from an EMBL/GenBank/DDBJ whole genome shotgun (WGS) entry which is preliminary data.</text>
</comment>
<reference evidence="1 2" key="1">
    <citation type="submission" date="2019-02" db="EMBL/GenBank/DDBJ databases">
        <title>Paenibacillus sp. nov., isolated from surface-sterilized tissue of Thalictrum simplex L.</title>
        <authorList>
            <person name="Tuo L."/>
        </authorList>
    </citation>
    <scope>NUCLEOTIDE SEQUENCE [LARGE SCALE GENOMIC DNA]</scope>
    <source>
        <strain evidence="1 2">N2SHLJ1</strain>
    </source>
</reference>
<dbReference type="Proteomes" id="UP000293142">
    <property type="component" value="Unassembled WGS sequence"/>
</dbReference>
<dbReference type="InterPro" id="IPR028212">
    <property type="entry name" value="GHL6"/>
</dbReference>
<evidence type="ECO:0008006" key="3">
    <source>
        <dbReference type="Google" id="ProtNLM"/>
    </source>
</evidence>
<evidence type="ECO:0000313" key="1">
    <source>
        <dbReference type="EMBL" id="TBL79119.1"/>
    </source>
</evidence>
<dbReference type="SUPFAM" id="SSF51445">
    <property type="entry name" value="(Trans)glycosidases"/>
    <property type="match status" value="1"/>
</dbReference>
<evidence type="ECO:0000313" key="2">
    <source>
        <dbReference type="Proteomes" id="UP000293142"/>
    </source>
</evidence>
<organism evidence="1 2">
    <name type="scientific">Paenibacillus thalictri</name>
    <dbReference type="NCBI Taxonomy" id="2527873"/>
    <lineage>
        <taxon>Bacteria</taxon>
        <taxon>Bacillati</taxon>
        <taxon>Bacillota</taxon>
        <taxon>Bacilli</taxon>
        <taxon>Bacillales</taxon>
        <taxon>Paenibacillaceae</taxon>
        <taxon>Paenibacillus</taxon>
    </lineage>
</organism>
<dbReference type="AlphaFoldDB" id="A0A4Q9DR85"/>
<dbReference type="RefSeq" id="WP_131013755.1">
    <property type="nucleotide sequence ID" value="NZ_SIRE01000008.1"/>
</dbReference>
<sequence>MAWWSNNNLRLIQNNLRESDANLDVDLLMGQLNELSANVLMMNAGGIVAFYPTKLEYHYRATGQQKDLLREAIDKAHDHGMKFIARFDFSKAHESILARKPEWFYRTKEGKGVNYFGIAHTCLNGYYQREYSLQIINEVISNYEVDGIFFNMFGYITRDYSGNDYGLCHCSNCRERFRELYHLELPEKADPSDPVYKQHKLFQEQTTREMLDRIHDLVKSKNKDIAISTYNEHKVDIVRKESNTDKARPHPVWLYSASENVKSLEDSWDDKLISNCCINAVDLVHRFTAVSKHEIAIRLKESLASGSGLDFCIIGVFDDYPDRENLPVVAEIFQYHKENEAYYGNFQSVSEVALIKPRSTVQSDAKEYFGLFKMLKEEHVLFDVIHQNTLVQSRERLSRYKVVLIPDIIGFTDEELNVLEQLSREGRCLFSTGRSFTLDDANRAFMERIFGASWVETHHFYREAAYLQTGDKQVFKSFGQRDWLLLDGSFCRVRYAENMTRHLPLVVPSTFGPPERAYGHSVSTEWFGAGIGAGGQHGSGTTVHLPWQPGRLYYMFGYADNKRVITDLLDQIVSYRSHVTTNAPQTVELFYNKIDEQTYILHLLNVSGFNGVTYFEPVPVHDITVTLPQIKECKHVASLIRGQSIFSTMDEHGLTLEVPQLSDFTAILLKTI</sequence>
<dbReference type="CDD" id="cd03143">
    <property type="entry name" value="A4_beta-galactosidase_middle_domain"/>
    <property type="match status" value="1"/>
</dbReference>